<comment type="subcellular location">
    <subcellularLocation>
        <location evidence="3">Mitochondrion inner membrane</location>
    </subcellularLocation>
</comment>
<keyword evidence="3" id="KW-0999">Mitochondrion inner membrane</keyword>
<dbReference type="Proteomes" id="UP001164286">
    <property type="component" value="Unassembled WGS sequence"/>
</dbReference>
<proteinExistence type="inferred from homology"/>
<dbReference type="AlphaFoldDB" id="A0AA38HCJ0"/>
<sequence>MHAPLGVPERQLACADLITALNECHARGMLVRWAGLCNGEKQALTMCLRKERIDRTTRNREDAKGRNMKKNEAWAELDRELRTGEQGGGQQQSAERP</sequence>
<evidence type="ECO:0000313" key="5">
    <source>
        <dbReference type="EMBL" id="KAI9637522.1"/>
    </source>
</evidence>
<keyword evidence="3" id="KW-0472">Membrane</keyword>
<dbReference type="GO" id="GO:0005743">
    <property type="term" value="C:mitochondrial inner membrane"/>
    <property type="evidence" value="ECO:0007669"/>
    <property type="project" value="UniProtKB-SubCell"/>
</dbReference>
<reference evidence="5" key="1">
    <citation type="journal article" date="2022" name="G3 (Bethesda)">
        <title>High quality genome of the basidiomycete yeast Dioszegia hungarica PDD-24b-2 isolated from cloud water.</title>
        <authorList>
            <person name="Jarrige D."/>
            <person name="Haridas S."/>
            <person name="Bleykasten-Grosshans C."/>
            <person name="Joly M."/>
            <person name="Nadalig T."/>
            <person name="Sancelme M."/>
            <person name="Vuilleumier S."/>
            <person name="Grigoriev I.V."/>
            <person name="Amato P."/>
            <person name="Bringel F."/>
        </authorList>
    </citation>
    <scope>NUCLEOTIDE SEQUENCE</scope>
    <source>
        <strain evidence="5">PDD-24b-2</strain>
    </source>
</reference>
<evidence type="ECO:0000256" key="3">
    <source>
        <dbReference type="RuleBase" id="RU364104"/>
    </source>
</evidence>
<keyword evidence="2" id="KW-1015">Disulfide bond</keyword>
<dbReference type="Pfam" id="PF08583">
    <property type="entry name" value="Cmc1"/>
    <property type="match status" value="1"/>
</dbReference>
<evidence type="ECO:0000256" key="1">
    <source>
        <dbReference type="ARBA" id="ARBA00007347"/>
    </source>
</evidence>
<dbReference type="InterPro" id="IPR013892">
    <property type="entry name" value="Cyt_c_biogenesis_Cmc1-like"/>
</dbReference>
<keyword evidence="6" id="KW-1185">Reference proteome</keyword>
<protein>
    <recommendedName>
        <fullName evidence="3">COX assembly mitochondrial protein</fullName>
    </recommendedName>
</protein>
<feature type="region of interest" description="Disordered" evidence="4">
    <location>
        <begin position="54"/>
        <end position="97"/>
    </location>
</feature>
<dbReference type="GeneID" id="77731632"/>
<gene>
    <name evidence="5" type="ORF">MKK02DRAFT_43447</name>
</gene>
<keyword evidence="3" id="KW-0143">Chaperone</keyword>
<dbReference type="EMBL" id="JAKWFO010000004">
    <property type="protein sequence ID" value="KAI9637522.1"/>
    <property type="molecule type" value="Genomic_DNA"/>
</dbReference>
<organism evidence="5 6">
    <name type="scientific">Dioszegia hungarica</name>
    <dbReference type="NCBI Taxonomy" id="4972"/>
    <lineage>
        <taxon>Eukaryota</taxon>
        <taxon>Fungi</taxon>
        <taxon>Dikarya</taxon>
        <taxon>Basidiomycota</taxon>
        <taxon>Agaricomycotina</taxon>
        <taxon>Tremellomycetes</taxon>
        <taxon>Tremellales</taxon>
        <taxon>Bulleribasidiaceae</taxon>
        <taxon>Dioszegia</taxon>
    </lineage>
</organism>
<name>A0AA38HCJ0_9TREE</name>
<dbReference type="RefSeq" id="XP_052947299.1">
    <property type="nucleotide sequence ID" value="XM_053092427.1"/>
</dbReference>
<comment type="function">
    <text evidence="3">Required for mitochondrial cytochrome c oxidase (COX) assembly and respiration.</text>
</comment>
<keyword evidence="3" id="KW-0496">Mitochondrion</keyword>
<evidence type="ECO:0000256" key="4">
    <source>
        <dbReference type="SAM" id="MobiDB-lite"/>
    </source>
</evidence>
<comment type="caution">
    <text evidence="5">The sequence shown here is derived from an EMBL/GenBank/DDBJ whole genome shotgun (WGS) entry which is preliminary data.</text>
</comment>
<comment type="similarity">
    <text evidence="1 3">Belongs to the CMC family.</text>
</comment>
<feature type="compositionally biased region" description="Basic and acidic residues" evidence="4">
    <location>
        <begin position="54"/>
        <end position="83"/>
    </location>
</feature>
<evidence type="ECO:0000313" key="6">
    <source>
        <dbReference type="Proteomes" id="UP001164286"/>
    </source>
</evidence>
<evidence type="ECO:0000256" key="2">
    <source>
        <dbReference type="ARBA" id="ARBA00023157"/>
    </source>
</evidence>
<accession>A0AA38HCJ0</accession>